<dbReference type="AlphaFoldDB" id="A0A397HJ06"/>
<name>A0A397HJ06_9GLOM</name>
<dbReference type="OrthoDB" id="2372604at2759"/>
<protein>
    <submittedName>
        <fullName evidence="1">Uncharacterized protein</fullName>
    </submittedName>
</protein>
<comment type="caution">
    <text evidence="1">The sequence shown here is derived from an EMBL/GenBank/DDBJ whole genome shotgun (WGS) entry which is preliminary data.</text>
</comment>
<proteinExistence type="predicted"/>
<accession>A0A397HJ06</accession>
<reference evidence="1 2" key="1">
    <citation type="submission" date="2018-08" db="EMBL/GenBank/DDBJ databases">
        <title>Genome and evolution of the arbuscular mycorrhizal fungus Diversispora epigaea (formerly Glomus versiforme) and its bacterial endosymbionts.</title>
        <authorList>
            <person name="Sun X."/>
            <person name="Fei Z."/>
            <person name="Harrison M."/>
        </authorList>
    </citation>
    <scope>NUCLEOTIDE SEQUENCE [LARGE SCALE GENOMIC DNA]</scope>
    <source>
        <strain evidence="1 2">IT104</strain>
    </source>
</reference>
<sequence>MSRYLKFDATPLLSEAIYEIMNARDTKKVLSILTRIYKISRQQDYLIDPFLLKVENQTMDTPYLKSYYHQGSISLTSEQIEIIRMFKGKVPKYRIIREFHINENQVNDIWKNHERQQQVLHLEFTTFLNKEIKKRSFKSNSKPRTKSICISNPISNMVASTLSEIEKINNEDLGTLYEKEARKDEKNKTNMTRLLAT</sequence>
<evidence type="ECO:0000313" key="2">
    <source>
        <dbReference type="Proteomes" id="UP000266861"/>
    </source>
</evidence>
<gene>
    <name evidence="1" type="ORF">Glove_332g58</name>
</gene>
<dbReference type="EMBL" id="PQFF01000303">
    <property type="protein sequence ID" value="RHZ63151.1"/>
    <property type="molecule type" value="Genomic_DNA"/>
</dbReference>
<evidence type="ECO:0000313" key="1">
    <source>
        <dbReference type="EMBL" id="RHZ63151.1"/>
    </source>
</evidence>
<organism evidence="1 2">
    <name type="scientific">Diversispora epigaea</name>
    <dbReference type="NCBI Taxonomy" id="1348612"/>
    <lineage>
        <taxon>Eukaryota</taxon>
        <taxon>Fungi</taxon>
        <taxon>Fungi incertae sedis</taxon>
        <taxon>Mucoromycota</taxon>
        <taxon>Glomeromycotina</taxon>
        <taxon>Glomeromycetes</taxon>
        <taxon>Diversisporales</taxon>
        <taxon>Diversisporaceae</taxon>
        <taxon>Diversispora</taxon>
    </lineage>
</organism>
<dbReference type="Proteomes" id="UP000266861">
    <property type="component" value="Unassembled WGS sequence"/>
</dbReference>
<keyword evidence="2" id="KW-1185">Reference proteome</keyword>